<dbReference type="EMBL" id="JAGIOD010000001">
    <property type="protein sequence ID" value="MBP2380701.1"/>
    <property type="molecule type" value="Genomic_DNA"/>
</dbReference>
<evidence type="ECO:0008006" key="5">
    <source>
        <dbReference type="Google" id="ProtNLM"/>
    </source>
</evidence>
<dbReference type="Proteomes" id="UP001519290">
    <property type="component" value="Unassembled WGS sequence"/>
</dbReference>
<name>A0ABS4WX16_9MICO</name>
<protein>
    <recommendedName>
        <fullName evidence="5">Alkaline shock response membrane anchor protein AmaP</fullName>
    </recommendedName>
</protein>
<evidence type="ECO:0000256" key="1">
    <source>
        <dbReference type="SAM" id="MobiDB-lite"/>
    </source>
</evidence>
<keyword evidence="2" id="KW-0812">Transmembrane</keyword>
<feature type="region of interest" description="Disordered" evidence="1">
    <location>
        <begin position="116"/>
        <end position="156"/>
    </location>
</feature>
<keyword evidence="4" id="KW-1185">Reference proteome</keyword>
<feature type="transmembrane region" description="Helical" evidence="2">
    <location>
        <begin position="45"/>
        <end position="66"/>
    </location>
</feature>
<feature type="region of interest" description="Disordered" evidence="1">
    <location>
        <begin position="79"/>
        <end position="98"/>
    </location>
</feature>
<evidence type="ECO:0000313" key="4">
    <source>
        <dbReference type="Proteomes" id="UP001519290"/>
    </source>
</evidence>
<keyword evidence="2" id="KW-1133">Transmembrane helix</keyword>
<comment type="caution">
    <text evidence="3">The sequence shown here is derived from an EMBL/GenBank/DDBJ whole genome shotgun (WGS) entry which is preliminary data.</text>
</comment>
<keyword evidence="2" id="KW-0472">Membrane</keyword>
<evidence type="ECO:0000256" key="2">
    <source>
        <dbReference type="SAM" id="Phobius"/>
    </source>
</evidence>
<organism evidence="3 4">
    <name type="scientific">Brachybacterium sacelli</name>
    <dbReference type="NCBI Taxonomy" id="173364"/>
    <lineage>
        <taxon>Bacteria</taxon>
        <taxon>Bacillati</taxon>
        <taxon>Actinomycetota</taxon>
        <taxon>Actinomycetes</taxon>
        <taxon>Micrococcales</taxon>
        <taxon>Dermabacteraceae</taxon>
        <taxon>Brachybacterium</taxon>
    </lineage>
</organism>
<accession>A0ABS4WX16</accession>
<dbReference type="RefSeq" id="WP_209899032.1">
    <property type="nucleotide sequence ID" value="NZ_BAAAJW010000014.1"/>
</dbReference>
<proteinExistence type="predicted"/>
<sequence>MTRRFVGAIASLLALMAGLWLTLSPFALGFQPEDADWTDATLTDVWTGLPLALVGLVGLIVFASSLRTHMVQAGYITPRPAPAPAPVQPVAPAATSDSSREMDAMLEPLIAALARDLDRESTDPTSSAPEATTHREYGRSAVGTDTGAQAAVAADR</sequence>
<reference evidence="3 4" key="1">
    <citation type="submission" date="2021-03" db="EMBL/GenBank/DDBJ databases">
        <title>Sequencing the genomes of 1000 actinobacteria strains.</title>
        <authorList>
            <person name="Klenk H.-P."/>
        </authorList>
    </citation>
    <scope>NUCLEOTIDE SEQUENCE [LARGE SCALE GENOMIC DNA]</scope>
    <source>
        <strain evidence="3 4">DSM 14566</strain>
    </source>
</reference>
<gene>
    <name evidence="3" type="ORF">JOF43_000658</name>
</gene>
<evidence type="ECO:0000313" key="3">
    <source>
        <dbReference type="EMBL" id="MBP2380701.1"/>
    </source>
</evidence>
<feature type="compositionally biased region" description="Pro residues" evidence="1">
    <location>
        <begin position="79"/>
        <end position="89"/>
    </location>
</feature>